<accession>A0AAD4KLF3</accession>
<evidence type="ECO:0000313" key="2">
    <source>
        <dbReference type="Proteomes" id="UP001201262"/>
    </source>
</evidence>
<proteinExistence type="predicted"/>
<keyword evidence="2" id="KW-1185">Reference proteome</keyword>
<dbReference type="Proteomes" id="UP001201262">
    <property type="component" value="Unassembled WGS sequence"/>
</dbReference>
<dbReference type="GeneID" id="70247305"/>
<dbReference type="EMBL" id="JAJTJA010000011">
    <property type="protein sequence ID" value="KAH8691941.1"/>
    <property type="molecule type" value="Genomic_DNA"/>
</dbReference>
<organism evidence="1 2">
    <name type="scientific">Talaromyces proteolyticus</name>
    <dbReference type="NCBI Taxonomy" id="1131652"/>
    <lineage>
        <taxon>Eukaryota</taxon>
        <taxon>Fungi</taxon>
        <taxon>Dikarya</taxon>
        <taxon>Ascomycota</taxon>
        <taxon>Pezizomycotina</taxon>
        <taxon>Eurotiomycetes</taxon>
        <taxon>Eurotiomycetidae</taxon>
        <taxon>Eurotiales</taxon>
        <taxon>Trichocomaceae</taxon>
        <taxon>Talaromyces</taxon>
        <taxon>Talaromyces sect. Bacilispori</taxon>
    </lineage>
</organism>
<dbReference type="RefSeq" id="XP_046067938.1">
    <property type="nucleotide sequence ID" value="XM_046217018.1"/>
</dbReference>
<sequence length="153" mass="17542">MDIKIRAATPGIRLKLQIHRGGQYLKREIFEGTACRIRSAPSDKVENNVITTSHAGDSTMGPAQGLVEVIDYLWSRNSKWHMATMALLEQNSKTKEEFYARLIRATEPYEKYLAVSDLQRKECLALFRRFPLCAIKHLKDRLGEISPFGNKYL</sequence>
<feature type="non-terminal residue" evidence="1">
    <location>
        <position position="153"/>
    </location>
</feature>
<evidence type="ECO:0000313" key="1">
    <source>
        <dbReference type="EMBL" id="KAH8691941.1"/>
    </source>
</evidence>
<reference evidence="1" key="1">
    <citation type="submission" date="2021-12" db="EMBL/GenBank/DDBJ databases">
        <title>Convergent genome expansion in fungi linked to evolution of root-endophyte symbiosis.</title>
        <authorList>
            <consortium name="DOE Joint Genome Institute"/>
            <person name="Ke Y.-H."/>
            <person name="Bonito G."/>
            <person name="Liao H.-L."/>
            <person name="Looney B."/>
            <person name="Rojas-Flechas A."/>
            <person name="Nash J."/>
            <person name="Hameed K."/>
            <person name="Schadt C."/>
            <person name="Martin F."/>
            <person name="Crous P.W."/>
            <person name="Miettinen O."/>
            <person name="Magnuson J.K."/>
            <person name="Labbe J."/>
            <person name="Jacobson D."/>
            <person name="Doktycz M.J."/>
            <person name="Veneault-Fourrey C."/>
            <person name="Kuo A."/>
            <person name="Mondo S."/>
            <person name="Calhoun S."/>
            <person name="Riley R."/>
            <person name="Ohm R."/>
            <person name="LaButti K."/>
            <person name="Andreopoulos B."/>
            <person name="Pangilinan J."/>
            <person name="Nolan M."/>
            <person name="Tritt A."/>
            <person name="Clum A."/>
            <person name="Lipzen A."/>
            <person name="Daum C."/>
            <person name="Barry K."/>
            <person name="Grigoriev I.V."/>
            <person name="Vilgalys R."/>
        </authorList>
    </citation>
    <scope>NUCLEOTIDE SEQUENCE</scope>
    <source>
        <strain evidence="1">PMI_201</strain>
    </source>
</reference>
<protein>
    <submittedName>
        <fullName evidence="1">Uncharacterized protein</fullName>
    </submittedName>
</protein>
<dbReference type="AlphaFoldDB" id="A0AAD4KLF3"/>
<comment type="caution">
    <text evidence="1">The sequence shown here is derived from an EMBL/GenBank/DDBJ whole genome shotgun (WGS) entry which is preliminary data.</text>
</comment>
<gene>
    <name evidence="1" type="ORF">BGW36DRAFT_386594</name>
</gene>
<name>A0AAD4KLF3_9EURO</name>